<evidence type="ECO:0000256" key="7">
    <source>
        <dbReference type="ARBA" id="ARBA00023242"/>
    </source>
</evidence>
<dbReference type="InterPro" id="IPR036236">
    <property type="entry name" value="Znf_C2H2_sf"/>
</dbReference>
<evidence type="ECO:0000256" key="5">
    <source>
        <dbReference type="ARBA" id="ARBA00022833"/>
    </source>
</evidence>
<dbReference type="PROSITE" id="PS00028">
    <property type="entry name" value="ZINC_FINGER_C2H2_1"/>
    <property type="match status" value="7"/>
</dbReference>
<evidence type="ECO:0000313" key="13">
    <source>
        <dbReference type="EMBL" id="PZC71773.1"/>
    </source>
</evidence>
<evidence type="ECO:0000259" key="12">
    <source>
        <dbReference type="PROSITE" id="PS51915"/>
    </source>
</evidence>
<feature type="domain" description="ZAD" evidence="12">
    <location>
        <begin position="3"/>
        <end position="75"/>
    </location>
</feature>
<dbReference type="InterPro" id="IPR012934">
    <property type="entry name" value="Znf_AD"/>
</dbReference>
<keyword evidence="6" id="KW-0238">DNA-binding</keyword>
<evidence type="ECO:0000313" key="14">
    <source>
        <dbReference type="Proteomes" id="UP000249218"/>
    </source>
</evidence>
<evidence type="ECO:0000259" key="11">
    <source>
        <dbReference type="PROSITE" id="PS50157"/>
    </source>
</evidence>
<evidence type="ECO:0000256" key="2">
    <source>
        <dbReference type="ARBA" id="ARBA00022723"/>
    </source>
</evidence>
<evidence type="ECO:0000256" key="6">
    <source>
        <dbReference type="ARBA" id="ARBA00023125"/>
    </source>
</evidence>
<organism evidence="13 14">
    <name type="scientific">Helicoverpa armigera</name>
    <name type="common">Cotton bollworm</name>
    <name type="synonym">Heliothis armigera</name>
    <dbReference type="NCBI Taxonomy" id="29058"/>
    <lineage>
        <taxon>Eukaryota</taxon>
        <taxon>Metazoa</taxon>
        <taxon>Ecdysozoa</taxon>
        <taxon>Arthropoda</taxon>
        <taxon>Hexapoda</taxon>
        <taxon>Insecta</taxon>
        <taxon>Pterygota</taxon>
        <taxon>Neoptera</taxon>
        <taxon>Endopterygota</taxon>
        <taxon>Lepidoptera</taxon>
        <taxon>Glossata</taxon>
        <taxon>Ditrysia</taxon>
        <taxon>Noctuoidea</taxon>
        <taxon>Noctuidae</taxon>
        <taxon>Heliothinae</taxon>
        <taxon>Helicoverpa</taxon>
    </lineage>
</organism>
<feature type="domain" description="C2H2-type" evidence="11">
    <location>
        <begin position="348"/>
        <end position="371"/>
    </location>
</feature>
<protein>
    <submittedName>
        <fullName evidence="13">Uncharacterized protein</fullName>
    </submittedName>
</protein>
<evidence type="ECO:0000256" key="3">
    <source>
        <dbReference type="ARBA" id="ARBA00022737"/>
    </source>
</evidence>
<keyword evidence="5 9" id="KW-0862">Zinc</keyword>
<dbReference type="Gene3D" id="3.40.1800.20">
    <property type="match status" value="1"/>
</dbReference>
<reference evidence="13 14" key="1">
    <citation type="journal article" date="2017" name="BMC Biol.">
        <title>Genomic innovations, transcriptional plasticity and gene loss underlying the evolution and divergence of two highly polyphagous and invasive Helicoverpa pest species.</title>
        <authorList>
            <person name="Pearce S.L."/>
            <person name="Clarke D.F."/>
            <person name="East P.D."/>
            <person name="Elfekih S."/>
            <person name="Gordon K.H."/>
            <person name="Jermiin L.S."/>
            <person name="McGaughran A."/>
            <person name="Oakeshott J.G."/>
            <person name="Papanikolaou A."/>
            <person name="Perera O.P."/>
            <person name="Rane R.V."/>
            <person name="Richards S."/>
            <person name="Tay W.T."/>
            <person name="Walsh T.K."/>
            <person name="Anderson A."/>
            <person name="Anderson C.J."/>
            <person name="Asgari S."/>
            <person name="Board P.G."/>
            <person name="Bretschneider A."/>
            <person name="Campbell P.M."/>
            <person name="Chertemps T."/>
            <person name="Christeller J.T."/>
            <person name="Coppin C.W."/>
            <person name="Downes S.J."/>
            <person name="Duan G."/>
            <person name="Farnsworth C.A."/>
            <person name="Good R.T."/>
            <person name="Han L.B."/>
            <person name="Han Y.C."/>
            <person name="Hatje K."/>
            <person name="Horne I."/>
            <person name="Huang Y.P."/>
            <person name="Hughes D.S."/>
            <person name="Jacquin-Joly E."/>
            <person name="James W."/>
            <person name="Jhangiani S."/>
            <person name="Kollmar M."/>
            <person name="Kuwar S.S."/>
            <person name="Li S."/>
            <person name="Liu N.Y."/>
            <person name="Maibeche M.T."/>
            <person name="Miller J.R."/>
            <person name="Montagne N."/>
            <person name="Perry T."/>
            <person name="Qu J."/>
            <person name="Song S.V."/>
            <person name="Sutton G.G."/>
            <person name="Vogel H."/>
            <person name="Walenz B.P."/>
            <person name="Xu W."/>
            <person name="Zhang H.J."/>
            <person name="Zou Z."/>
            <person name="Batterham P."/>
            <person name="Edwards O.R."/>
            <person name="Feyereisen R."/>
            <person name="Gibbs R.A."/>
            <person name="Heckel D.G."/>
            <person name="McGrath A."/>
            <person name="Robin C."/>
            <person name="Scherer S.E."/>
            <person name="Worley K.C."/>
            <person name="Wu Y.D."/>
        </authorList>
    </citation>
    <scope>NUCLEOTIDE SEQUENCE [LARGE SCALE GENOMIC DNA]</scope>
    <source>
        <strain evidence="13">Harm_GR_Male_#8</strain>
        <tissue evidence="13">Whole organism</tissue>
    </source>
</reference>
<dbReference type="FunFam" id="3.30.160.60:FF:000902">
    <property type="entry name" value="Zinc finger protein 445"/>
    <property type="match status" value="1"/>
</dbReference>
<feature type="region of interest" description="Disordered" evidence="10">
    <location>
        <begin position="96"/>
        <end position="118"/>
    </location>
</feature>
<dbReference type="OrthoDB" id="3437960at2759"/>
<dbReference type="GO" id="GO:0000978">
    <property type="term" value="F:RNA polymerase II cis-regulatory region sequence-specific DNA binding"/>
    <property type="evidence" value="ECO:0007669"/>
    <property type="project" value="TreeGrafter"/>
</dbReference>
<feature type="binding site" evidence="9">
    <location>
        <position position="5"/>
    </location>
    <ligand>
        <name>Zn(2+)</name>
        <dbReference type="ChEBI" id="CHEBI:29105"/>
    </ligand>
</feature>
<dbReference type="GO" id="GO:0008270">
    <property type="term" value="F:zinc ion binding"/>
    <property type="evidence" value="ECO:0007669"/>
    <property type="project" value="UniProtKB-UniRule"/>
</dbReference>
<evidence type="ECO:0000256" key="8">
    <source>
        <dbReference type="PROSITE-ProRule" id="PRU00042"/>
    </source>
</evidence>
<evidence type="ECO:0000256" key="4">
    <source>
        <dbReference type="ARBA" id="ARBA00022771"/>
    </source>
</evidence>
<dbReference type="SMART" id="SM00355">
    <property type="entry name" value="ZnF_C2H2"/>
    <property type="match status" value="9"/>
</dbReference>
<dbReference type="FunFam" id="3.30.160.60:FF:002343">
    <property type="entry name" value="Zinc finger protein 33A"/>
    <property type="match status" value="2"/>
</dbReference>
<dbReference type="Pfam" id="PF07776">
    <property type="entry name" value="zf-AD"/>
    <property type="match status" value="1"/>
</dbReference>
<keyword evidence="3" id="KW-0677">Repeat</keyword>
<dbReference type="PROSITE" id="PS51915">
    <property type="entry name" value="ZAD"/>
    <property type="match status" value="1"/>
</dbReference>
<dbReference type="SMART" id="SM00868">
    <property type="entry name" value="zf-AD"/>
    <property type="match status" value="1"/>
</dbReference>
<dbReference type="GO" id="GO:0001228">
    <property type="term" value="F:DNA-binding transcription activator activity, RNA polymerase II-specific"/>
    <property type="evidence" value="ECO:0007669"/>
    <property type="project" value="TreeGrafter"/>
</dbReference>
<evidence type="ECO:0000256" key="1">
    <source>
        <dbReference type="ARBA" id="ARBA00004123"/>
    </source>
</evidence>
<proteinExistence type="predicted"/>
<comment type="subcellular location">
    <subcellularLocation>
        <location evidence="1">Nucleus</location>
    </subcellularLocation>
</comment>
<feature type="domain" description="C2H2-type" evidence="11">
    <location>
        <begin position="465"/>
        <end position="492"/>
    </location>
</feature>
<name>A0A2W1BJD3_HELAM</name>
<evidence type="ECO:0000256" key="10">
    <source>
        <dbReference type="SAM" id="MobiDB-lite"/>
    </source>
</evidence>
<feature type="domain" description="C2H2-type" evidence="11">
    <location>
        <begin position="493"/>
        <end position="517"/>
    </location>
</feature>
<dbReference type="PANTHER" id="PTHR24393:SF34">
    <property type="entry name" value="PR_SET DOMAIN 13"/>
    <property type="match status" value="1"/>
</dbReference>
<feature type="binding site" evidence="9">
    <location>
        <position position="8"/>
    </location>
    <ligand>
        <name>Zn(2+)</name>
        <dbReference type="ChEBI" id="CHEBI:29105"/>
    </ligand>
</feature>
<dbReference type="SUPFAM" id="SSF57667">
    <property type="entry name" value="beta-beta-alpha zinc fingers"/>
    <property type="match status" value="3"/>
</dbReference>
<feature type="binding site" evidence="9">
    <location>
        <position position="51"/>
    </location>
    <ligand>
        <name>Zn(2+)</name>
        <dbReference type="ChEBI" id="CHEBI:29105"/>
    </ligand>
</feature>
<evidence type="ECO:0000256" key="9">
    <source>
        <dbReference type="PROSITE-ProRule" id="PRU01263"/>
    </source>
</evidence>
<accession>A0A2W1BJD3</accession>
<dbReference type="InterPro" id="IPR013087">
    <property type="entry name" value="Znf_C2H2_type"/>
</dbReference>
<feature type="compositionally biased region" description="Polar residues" evidence="10">
    <location>
        <begin position="103"/>
        <end position="113"/>
    </location>
</feature>
<keyword evidence="2 9" id="KW-0479">Metal-binding</keyword>
<dbReference type="SUPFAM" id="SSF57716">
    <property type="entry name" value="Glucocorticoid receptor-like (DNA-binding domain)"/>
    <property type="match status" value="1"/>
</dbReference>
<gene>
    <name evidence="13" type="primary">HaOG212536</name>
    <name evidence="13" type="ORF">B5X24_HaOG212536</name>
</gene>
<keyword evidence="7" id="KW-0539">Nucleus</keyword>
<keyword evidence="4 8" id="KW-0863">Zinc-finger</keyword>
<feature type="domain" description="C2H2-type" evidence="11">
    <location>
        <begin position="381"/>
        <end position="408"/>
    </location>
</feature>
<dbReference type="PROSITE" id="PS50157">
    <property type="entry name" value="ZINC_FINGER_C2H2_2"/>
    <property type="match status" value="7"/>
</dbReference>
<sequence>MDEICRLCCSTKFVNNDIFDEENALYLKMSLYLPIKVFKNDRLPRKVCDKCSCKVNDFYQFCNETIEVQNRLRSLFLSSEACINASIDLTLVKHSASPPPSQPVQCERSTQTDEPGAPPACEVTVQVKHEPDSVSLSPVKKEEDNYYHIDSDHFDDGSSGSDDISLISLKKKKSKGSTLNGVHATDKKARKKAANMKEWGELMESLPDATLTVVESGEPGMPLDSIKEEMLAEKPQDVFHCCTCFTQCYSRAEMVQHYRQHAAQASAEAPPAAPPPPDTDPLRCPRCRKKVSRGEWAAHWARHWERDRRPYSCALCEKTFRDPHQIFKHGTTHKLEAGGAAEPVNKRFVCDLCPEAFVYMRYLQSHRTRAHPEAAGRALALRCGLCARGFAHINSLRRHLRAHSGERNFLCSVCGKALSSREHLKFHARIHTGYKPNVCAVCGKGFVKKCNLTLHERVHSGEKPHVCAHCGKAFSQRSTLVIHERYHSGARPYVCGLCGRGFVAKGLLSMHLKTTCI</sequence>
<feature type="domain" description="C2H2-type" evidence="11">
    <location>
        <begin position="409"/>
        <end position="436"/>
    </location>
</feature>
<dbReference type="Gene3D" id="3.30.160.60">
    <property type="entry name" value="Classic Zinc Finger"/>
    <property type="match status" value="6"/>
</dbReference>
<dbReference type="GO" id="GO:0005634">
    <property type="term" value="C:nucleus"/>
    <property type="evidence" value="ECO:0007669"/>
    <property type="project" value="UniProtKB-SubCell"/>
</dbReference>
<feature type="binding site" evidence="9">
    <location>
        <position position="48"/>
    </location>
    <ligand>
        <name>Zn(2+)</name>
        <dbReference type="ChEBI" id="CHEBI:29105"/>
    </ligand>
</feature>
<dbReference type="Proteomes" id="UP000249218">
    <property type="component" value="Unassembled WGS sequence"/>
</dbReference>
<dbReference type="EMBL" id="KZ150258">
    <property type="protein sequence ID" value="PZC71773.1"/>
    <property type="molecule type" value="Genomic_DNA"/>
</dbReference>
<dbReference type="AlphaFoldDB" id="A0A2W1BJD3"/>
<dbReference type="Pfam" id="PF00096">
    <property type="entry name" value="zf-C2H2"/>
    <property type="match status" value="2"/>
</dbReference>
<dbReference type="PANTHER" id="PTHR24393">
    <property type="entry name" value="ZINC FINGER PROTEIN"/>
    <property type="match status" value="1"/>
</dbReference>
<feature type="domain" description="C2H2-type" evidence="11">
    <location>
        <begin position="437"/>
        <end position="464"/>
    </location>
</feature>
<keyword evidence="14" id="KW-1185">Reference proteome</keyword>
<feature type="domain" description="C2H2-type" evidence="11">
    <location>
        <begin position="311"/>
        <end position="338"/>
    </location>
</feature>